<dbReference type="AlphaFoldDB" id="A0A2G5E6A6"/>
<keyword evidence="2" id="KW-0378">Hydrolase</keyword>
<dbReference type="OrthoDB" id="65569at2759"/>
<dbReference type="GO" id="GO:0008422">
    <property type="term" value="F:beta-glucosidase activity"/>
    <property type="evidence" value="ECO:0007669"/>
    <property type="project" value="TreeGrafter"/>
</dbReference>
<evidence type="ECO:0000256" key="3">
    <source>
        <dbReference type="RuleBase" id="RU003690"/>
    </source>
</evidence>
<dbReference type="GO" id="GO:0005975">
    <property type="term" value="P:carbohydrate metabolic process"/>
    <property type="evidence" value="ECO:0007669"/>
    <property type="project" value="InterPro"/>
</dbReference>
<accession>A0A2G5E6A6</accession>
<dbReference type="Gene3D" id="3.20.20.80">
    <property type="entry name" value="Glycosidases"/>
    <property type="match status" value="1"/>
</dbReference>
<dbReference type="PANTHER" id="PTHR10353:SF154">
    <property type="entry name" value="BETA-GLUCOSIDASE 9-RELATED"/>
    <property type="match status" value="1"/>
</dbReference>
<keyword evidence="5" id="KW-1185">Reference proteome</keyword>
<evidence type="ECO:0000256" key="1">
    <source>
        <dbReference type="ARBA" id="ARBA00010838"/>
    </source>
</evidence>
<dbReference type="EMBL" id="KZ305028">
    <property type="protein sequence ID" value="PIA51290.1"/>
    <property type="molecule type" value="Genomic_DNA"/>
</dbReference>
<name>A0A2G5E6A6_AQUCA</name>
<dbReference type="PRINTS" id="PR00131">
    <property type="entry name" value="GLHYDRLASE1"/>
</dbReference>
<dbReference type="FunFam" id="3.20.20.80:FF:000022">
    <property type="entry name" value="Beta-glucosidase 11"/>
    <property type="match status" value="1"/>
</dbReference>
<evidence type="ECO:0008006" key="6">
    <source>
        <dbReference type="Google" id="ProtNLM"/>
    </source>
</evidence>
<dbReference type="InterPro" id="IPR017853">
    <property type="entry name" value="GH"/>
</dbReference>
<protein>
    <recommendedName>
        <fullName evidence="6">Beta-glucosidase</fullName>
    </recommendedName>
</protein>
<dbReference type="Proteomes" id="UP000230069">
    <property type="component" value="Unassembled WGS sequence"/>
</dbReference>
<organism evidence="4 5">
    <name type="scientific">Aquilegia coerulea</name>
    <name type="common">Rocky mountain columbine</name>
    <dbReference type="NCBI Taxonomy" id="218851"/>
    <lineage>
        <taxon>Eukaryota</taxon>
        <taxon>Viridiplantae</taxon>
        <taxon>Streptophyta</taxon>
        <taxon>Embryophyta</taxon>
        <taxon>Tracheophyta</taxon>
        <taxon>Spermatophyta</taxon>
        <taxon>Magnoliopsida</taxon>
        <taxon>Ranunculales</taxon>
        <taxon>Ranunculaceae</taxon>
        <taxon>Thalictroideae</taxon>
        <taxon>Aquilegia</taxon>
    </lineage>
</organism>
<dbReference type="InParanoid" id="A0A2G5E6A6"/>
<proteinExistence type="inferred from homology"/>
<evidence type="ECO:0000313" key="4">
    <source>
        <dbReference type="EMBL" id="PIA51290.1"/>
    </source>
</evidence>
<dbReference type="SUPFAM" id="SSF51445">
    <property type="entry name" value="(Trans)glycosidases"/>
    <property type="match status" value="1"/>
</dbReference>
<sequence length="531" mass="61056">MVFPSIRLSTLQIFNFRKSNRVVVKSSNGSHPPVKRSDFPPDFAFGVGTSAPQSEGAAKLDGKGTSIWDLYIKEHPEWIKDGSKMDVACDCYHRYKEDIAMMKYMGVTAYRFSIAWTRILPITLQTLLSYEVSQSFELLDGSLKAGINQQGIDHYNNVLKELELNGIEPYVTLFHFDLPQALEDKYGGILSIDFVKDFRDYCDVCFKEFGEKVKHWVTINEAPIVAENSYCVGLSPPRRCSPWKGCKVGDSGKEPYIVLHHMILAHAVVAKLYKEKYKDTQGGEVGISLVGIWCPPYSDSPEDLAAAERIRDFRMGWCLEPFFYGHYPISMKNLVKDRLPTFSDHEKRMVMGSLDFISINYYSSNYAKGLPLIITEPYSWDTDSCVQRTQENARGEFIGPLQDLNSPFRTYPEGLRQLLVHLTHRYDSPKLYISENGTGRTDENTKEFLQGKLNDEYRIQFILDHLDAVKRAREEGADVVGFFVWSLLDDFEFDLGCSYRFGLMFTDFDDNQRRIPKRSMEWYHSFLTVDE</sequence>
<dbReference type="STRING" id="218851.A0A2G5E6A6"/>
<reference evidence="4 5" key="1">
    <citation type="submission" date="2017-09" db="EMBL/GenBank/DDBJ databases">
        <title>WGS assembly of Aquilegia coerulea Goldsmith.</title>
        <authorList>
            <person name="Hodges S."/>
            <person name="Kramer E."/>
            <person name="Nordborg M."/>
            <person name="Tomkins J."/>
            <person name="Borevitz J."/>
            <person name="Derieg N."/>
            <person name="Yan J."/>
            <person name="Mihaltcheva S."/>
            <person name="Hayes R.D."/>
            <person name="Rokhsar D."/>
        </authorList>
    </citation>
    <scope>NUCLEOTIDE SEQUENCE [LARGE SCALE GENOMIC DNA]</scope>
    <source>
        <strain evidence="5">cv. Goldsmith</strain>
    </source>
</reference>
<evidence type="ECO:0000256" key="2">
    <source>
        <dbReference type="ARBA" id="ARBA00022801"/>
    </source>
</evidence>
<dbReference type="PANTHER" id="PTHR10353">
    <property type="entry name" value="GLYCOSYL HYDROLASE"/>
    <property type="match status" value="1"/>
</dbReference>
<comment type="similarity">
    <text evidence="1 3">Belongs to the glycosyl hydrolase 1 family.</text>
</comment>
<evidence type="ECO:0000313" key="5">
    <source>
        <dbReference type="Proteomes" id="UP000230069"/>
    </source>
</evidence>
<gene>
    <name evidence="4" type="ORF">AQUCO_01100256v1</name>
</gene>
<dbReference type="InterPro" id="IPR001360">
    <property type="entry name" value="Glyco_hydro_1"/>
</dbReference>
<dbReference type="Pfam" id="PF00232">
    <property type="entry name" value="Glyco_hydro_1"/>
    <property type="match status" value="1"/>
</dbReference>